<gene>
    <name evidence="3" type="ORF">CLEI1391_LOCUS2900</name>
</gene>
<evidence type="ECO:0000256" key="2">
    <source>
        <dbReference type="SAM" id="SignalP"/>
    </source>
</evidence>
<keyword evidence="2" id="KW-0732">Signal</keyword>
<proteinExistence type="predicted"/>
<feature type="compositionally biased region" description="Pro residues" evidence="1">
    <location>
        <begin position="310"/>
        <end position="336"/>
    </location>
</feature>
<name>A0A7S0WIS8_9CHLO</name>
<sequence length="336" mass="35550">MWLVLFALLASFVVCEVPNPCATPFPVKRGDAFTIGLAIIPGGNATGLLSTLASVTGDPQSTNTGYCNPTFQAELSTNYSANLAVYTLRIDRLQVLKIPFTEILFPMTAATQADPPRPATLTVVAFRNGIRSSPVYLASGTPLTGGAGFVISLALMVRFEDGVLAGLNWYDMTCNDCGGKSSLLCVQQLDVNSCATSFYRCNCTAFAEDSANKGRNCSLADPWFMQCSTSLNTGFLGTDRNGEAFRTGAQVQRLNAFSIVSLFYRVKDQVTATYSSINSAWSGMQDEANGAQAEFGGGWTGRGGAGAATSPPPPPPSPPTPPSPEPPMPRPPRFPA</sequence>
<reference evidence="3" key="1">
    <citation type="submission" date="2021-01" db="EMBL/GenBank/DDBJ databases">
        <authorList>
            <person name="Corre E."/>
            <person name="Pelletier E."/>
            <person name="Niang G."/>
            <person name="Scheremetjew M."/>
            <person name="Finn R."/>
            <person name="Kale V."/>
            <person name="Holt S."/>
            <person name="Cochrane G."/>
            <person name="Meng A."/>
            <person name="Brown T."/>
            <person name="Cohen L."/>
        </authorList>
    </citation>
    <scope>NUCLEOTIDE SEQUENCE</scope>
    <source>
        <strain evidence="3">SAG 11-49</strain>
    </source>
</reference>
<feature type="chain" id="PRO_5030515788" description="Pherophorin domain-containing protein" evidence="2">
    <location>
        <begin position="16"/>
        <end position="336"/>
    </location>
</feature>
<feature type="region of interest" description="Disordered" evidence="1">
    <location>
        <begin position="290"/>
        <end position="336"/>
    </location>
</feature>
<protein>
    <recommendedName>
        <fullName evidence="4">Pherophorin domain-containing protein</fullName>
    </recommendedName>
</protein>
<dbReference type="AlphaFoldDB" id="A0A7S0WIS8"/>
<feature type="signal peptide" evidence="2">
    <location>
        <begin position="1"/>
        <end position="15"/>
    </location>
</feature>
<feature type="compositionally biased region" description="Gly residues" evidence="1">
    <location>
        <begin position="295"/>
        <end position="306"/>
    </location>
</feature>
<organism evidence="3">
    <name type="scientific">Chlamydomonas leiostraca</name>
    <dbReference type="NCBI Taxonomy" id="1034604"/>
    <lineage>
        <taxon>Eukaryota</taxon>
        <taxon>Viridiplantae</taxon>
        <taxon>Chlorophyta</taxon>
        <taxon>core chlorophytes</taxon>
        <taxon>Chlorophyceae</taxon>
        <taxon>CS clade</taxon>
        <taxon>Chlamydomonadales</taxon>
        <taxon>Chlamydomonadaceae</taxon>
        <taxon>Chlamydomonas</taxon>
    </lineage>
</organism>
<accession>A0A7S0WIS8</accession>
<evidence type="ECO:0000256" key="1">
    <source>
        <dbReference type="SAM" id="MobiDB-lite"/>
    </source>
</evidence>
<evidence type="ECO:0000313" key="3">
    <source>
        <dbReference type="EMBL" id="CAD8668127.1"/>
    </source>
</evidence>
<evidence type="ECO:0008006" key="4">
    <source>
        <dbReference type="Google" id="ProtNLM"/>
    </source>
</evidence>
<dbReference type="EMBL" id="HBFB01005216">
    <property type="protein sequence ID" value="CAD8668127.1"/>
    <property type="molecule type" value="Transcribed_RNA"/>
</dbReference>